<dbReference type="SUPFAM" id="SSF55811">
    <property type="entry name" value="Nudix"/>
    <property type="match status" value="1"/>
</dbReference>
<dbReference type="Gene3D" id="3.90.79.10">
    <property type="entry name" value="Nucleoside Triphosphate Pyrophosphohydrolase"/>
    <property type="match status" value="1"/>
</dbReference>
<dbReference type="EMBL" id="JAACJN010000067">
    <property type="protein sequence ID" value="KAF5379922.1"/>
    <property type="molecule type" value="Genomic_DNA"/>
</dbReference>
<sequence length="169" mass="18880">MIISANPRVGVGVFVVNGAGKFIVGLRKGSHGHGTWALPGGHLEGGESFETCTAREVLEETDLRIKNAQFITATNDIMIDEGKHYVTIWMACEMVDPLGEPKVAEPEKCERWEWVSWEELKGWVEAHGGAEDRRDPNTRPLFLPFLNIVTQRSDFEGPARALLQARMHI</sequence>
<dbReference type="GO" id="GO:0035539">
    <property type="term" value="F:8-oxo-7,8-dihydrodeoxyguanosine triphosphate pyrophosphatase activity"/>
    <property type="evidence" value="ECO:0007669"/>
    <property type="project" value="TreeGrafter"/>
</dbReference>
<dbReference type="GO" id="GO:0005829">
    <property type="term" value="C:cytosol"/>
    <property type="evidence" value="ECO:0007669"/>
    <property type="project" value="TreeGrafter"/>
</dbReference>
<evidence type="ECO:0000313" key="4">
    <source>
        <dbReference type="Proteomes" id="UP000518752"/>
    </source>
</evidence>
<comment type="caution">
    <text evidence="3">The sequence shown here is derived from an EMBL/GenBank/DDBJ whole genome shotgun (WGS) entry which is preliminary data.</text>
</comment>
<proteinExistence type="predicted"/>
<feature type="domain" description="Nudix hydrolase" evidence="2">
    <location>
        <begin position="6"/>
        <end position="137"/>
    </location>
</feature>
<reference evidence="3 4" key="1">
    <citation type="journal article" date="2020" name="ISME J.">
        <title>Uncovering the hidden diversity of litter-decomposition mechanisms in mushroom-forming fungi.</title>
        <authorList>
            <person name="Floudas D."/>
            <person name="Bentzer J."/>
            <person name="Ahren D."/>
            <person name="Johansson T."/>
            <person name="Persson P."/>
            <person name="Tunlid A."/>
        </authorList>
    </citation>
    <scope>NUCLEOTIDE SEQUENCE [LARGE SCALE GENOMIC DNA]</scope>
    <source>
        <strain evidence="3 4">CBS 406.79</strain>
    </source>
</reference>
<dbReference type="InterPro" id="IPR000086">
    <property type="entry name" value="NUDIX_hydrolase_dom"/>
</dbReference>
<dbReference type="Pfam" id="PF00293">
    <property type="entry name" value="NUDIX"/>
    <property type="match status" value="1"/>
</dbReference>
<dbReference type="InterPro" id="IPR015797">
    <property type="entry name" value="NUDIX_hydrolase-like_dom_sf"/>
</dbReference>
<evidence type="ECO:0000259" key="2">
    <source>
        <dbReference type="PROSITE" id="PS51462"/>
    </source>
</evidence>
<dbReference type="PRINTS" id="PR00502">
    <property type="entry name" value="NUDIXFAMILY"/>
</dbReference>
<organism evidence="3 4">
    <name type="scientific">Collybiopsis confluens</name>
    <dbReference type="NCBI Taxonomy" id="2823264"/>
    <lineage>
        <taxon>Eukaryota</taxon>
        <taxon>Fungi</taxon>
        <taxon>Dikarya</taxon>
        <taxon>Basidiomycota</taxon>
        <taxon>Agaricomycotina</taxon>
        <taxon>Agaricomycetes</taxon>
        <taxon>Agaricomycetidae</taxon>
        <taxon>Agaricales</taxon>
        <taxon>Marasmiineae</taxon>
        <taxon>Omphalotaceae</taxon>
        <taxon>Collybiopsis</taxon>
    </lineage>
</organism>
<name>A0A8H5HAW2_9AGAR</name>
<dbReference type="GO" id="GO:0006203">
    <property type="term" value="P:dGTP catabolic process"/>
    <property type="evidence" value="ECO:0007669"/>
    <property type="project" value="TreeGrafter"/>
</dbReference>
<accession>A0A8H5HAW2</accession>
<dbReference type="AlphaFoldDB" id="A0A8H5HAW2"/>
<dbReference type="OrthoDB" id="447842at2759"/>
<dbReference type="Proteomes" id="UP000518752">
    <property type="component" value="Unassembled WGS sequence"/>
</dbReference>
<keyword evidence="4" id="KW-1185">Reference proteome</keyword>
<keyword evidence="1" id="KW-0378">Hydrolase</keyword>
<dbReference type="CDD" id="cd04678">
    <property type="entry name" value="NUDIX_MTH2_Nudt15"/>
    <property type="match status" value="1"/>
</dbReference>
<dbReference type="InterPro" id="IPR020476">
    <property type="entry name" value="Nudix_hydrolase"/>
</dbReference>
<dbReference type="PANTHER" id="PTHR16099:SF5">
    <property type="entry name" value="NUCLEOTIDE TRIPHOSPHATE DIPHOSPHATASE NUDT15"/>
    <property type="match status" value="1"/>
</dbReference>
<evidence type="ECO:0000256" key="1">
    <source>
        <dbReference type="ARBA" id="ARBA00022801"/>
    </source>
</evidence>
<evidence type="ECO:0000313" key="3">
    <source>
        <dbReference type="EMBL" id="KAF5379922.1"/>
    </source>
</evidence>
<gene>
    <name evidence="3" type="ORF">D9757_007213</name>
</gene>
<dbReference type="PROSITE" id="PS51462">
    <property type="entry name" value="NUDIX"/>
    <property type="match status" value="1"/>
</dbReference>
<dbReference type="PANTHER" id="PTHR16099">
    <property type="entry name" value="8-OXO-DGTP DIPHOSPHATES NUDT15"/>
    <property type="match status" value="1"/>
</dbReference>
<protein>
    <recommendedName>
        <fullName evidence="2">Nudix hydrolase domain-containing protein</fullName>
    </recommendedName>
</protein>
<dbReference type="FunFam" id="3.90.79.10:FF:000060">
    <property type="entry name" value="Nudix hydrolase 1"/>
    <property type="match status" value="1"/>
</dbReference>